<gene>
    <name evidence="1" type="ORF">DR864_12845</name>
</gene>
<organism evidence="1 2">
    <name type="scientific">Runella rosea</name>
    <dbReference type="NCBI Taxonomy" id="2259595"/>
    <lineage>
        <taxon>Bacteria</taxon>
        <taxon>Pseudomonadati</taxon>
        <taxon>Bacteroidota</taxon>
        <taxon>Cytophagia</taxon>
        <taxon>Cytophagales</taxon>
        <taxon>Spirosomataceae</taxon>
        <taxon>Runella</taxon>
    </lineage>
</organism>
<sequence length="70" mass="8074">MNSNQTPVQDALNKYENRIGGKFKPDERFYGKVGINHKRFAQLVRGEKPLYGFEAKNLASFFEVPLENLI</sequence>
<evidence type="ECO:0008006" key="3">
    <source>
        <dbReference type="Google" id="ProtNLM"/>
    </source>
</evidence>
<evidence type="ECO:0000313" key="1">
    <source>
        <dbReference type="EMBL" id="AXE18580.1"/>
    </source>
</evidence>
<accession>A0A344TIV9</accession>
<proteinExistence type="predicted"/>
<dbReference type="Proteomes" id="UP000251993">
    <property type="component" value="Chromosome"/>
</dbReference>
<protein>
    <recommendedName>
        <fullName evidence="3">XRE family transcriptional regulator</fullName>
    </recommendedName>
</protein>
<dbReference type="EMBL" id="CP030850">
    <property type="protein sequence ID" value="AXE18580.1"/>
    <property type="molecule type" value="Genomic_DNA"/>
</dbReference>
<name>A0A344TIV9_9BACT</name>
<dbReference type="OrthoDB" id="965585at2"/>
<dbReference type="AlphaFoldDB" id="A0A344TIV9"/>
<dbReference type="KEGG" id="run:DR864_12845"/>
<keyword evidence="2" id="KW-1185">Reference proteome</keyword>
<reference evidence="1 2" key="1">
    <citation type="submission" date="2018-07" db="EMBL/GenBank/DDBJ databases">
        <title>Genome sequencing of Runella.</title>
        <authorList>
            <person name="Baek M.-G."/>
            <person name="Yi H."/>
        </authorList>
    </citation>
    <scope>NUCLEOTIDE SEQUENCE [LARGE SCALE GENOMIC DNA]</scope>
    <source>
        <strain evidence="1 2">HYN0085</strain>
    </source>
</reference>
<dbReference type="RefSeq" id="WP_114067363.1">
    <property type="nucleotide sequence ID" value="NZ_CP030850.1"/>
</dbReference>
<evidence type="ECO:0000313" key="2">
    <source>
        <dbReference type="Proteomes" id="UP000251993"/>
    </source>
</evidence>